<comment type="pathway">
    <text evidence="3 15">Carbohydrate degradation; glycolysis; pyruvate from D-glyceraldehyde 3-phosphate: step 2/5.</text>
</comment>
<evidence type="ECO:0000256" key="12">
    <source>
        <dbReference type="ARBA" id="ARBA00022840"/>
    </source>
</evidence>
<comment type="subunit">
    <text evidence="5 16">Monomer.</text>
</comment>
<evidence type="ECO:0000256" key="11">
    <source>
        <dbReference type="ARBA" id="ARBA00022777"/>
    </source>
</evidence>
<evidence type="ECO:0000256" key="4">
    <source>
        <dbReference type="ARBA" id="ARBA00008982"/>
    </source>
</evidence>
<keyword evidence="12" id="KW-0067">ATP-binding</keyword>
<dbReference type="AlphaFoldDB" id="A0A3P3YHU8"/>
<geneLocation type="mitochondrion" evidence="17"/>
<sequence length="484" mass="52281">MLTRTRVSCRELPMYRRRLHQWPPARRRSRPHGAASRLFFRGGTRLATTLGRGVRFSARTMTKLSNKLSIDDVDFSGKRVLIRVDYNVPLSKSGDVEDPRRIEASLPTINHILSKGAKSIALISHLGRPDGLPNPKYSLKHCVPTLNNLLKKQVVFLPDCVGPEVDKATANPAQGSVFLLENLRFHLEEEGKGMDASGKSVKADAGAVKQFRSDLSKLGDVFVFDAFAAAHRAHSSVVGIQLPVRACGYLMKKELDYFAKALESPARPFLAILGGAKVKDKIQLIENLLDVCDELLIGGGMVFTFKKVVNGMKIGKSLFDEDGAKIVNRLVEKAAARKVKLHFPVDFVTADKFAEDAQTGLADDQTGIPDDYMGLDCGPKSIALNDQVIKRAKTIVWNGPLGVFEFDKFANGTRSALNSVVEATKAGCVTIIGGGDTASAAEKFNVVDGVSHVSTGGGASLELLEGKVLPGVDALSSKEGKSSL</sequence>
<evidence type="ECO:0000256" key="5">
    <source>
        <dbReference type="ARBA" id="ARBA00011245"/>
    </source>
</evidence>
<dbReference type="SUPFAM" id="SSF53748">
    <property type="entry name" value="Phosphoglycerate kinase"/>
    <property type="match status" value="1"/>
</dbReference>
<keyword evidence="17" id="KW-0496">Mitochondrion</keyword>
<comment type="cofactor">
    <cofactor evidence="2">
        <name>Mg(2+)</name>
        <dbReference type="ChEBI" id="CHEBI:18420"/>
    </cofactor>
</comment>
<evidence type="ECO:0000256" key="7">
    <source>
        <dbReference type="ARBA" id="ARBA00016471"/>
    </source>
</evidence>
<dbReference type="Gene3D" id="3.40.50.1260">
    <property type="entry name" value="Phosphoglycerate kinase, N-terminal domain"/>
    <property type="match status" value="3"/>
</dbReference>
<keyword evidence="14" id="KW-0324">Glycolysis</keyword>
<dbReference type="CDD" id="cd00318">
    <property type="entry name" value="Phosphoglycerate_kinase"/>
    <property type="match status" value="1"/>
</dbReference>
<dbReference type="GO" id="GO:0004618">
    <property type="term" value="F:phosphoglycerate kinase activity"/>
    <property type="evidence" value="ECO:0007669"/>
    <property type="project" value="UniProtKB-EC"/>
</dbReference>
<dbReference type="GO" id="GO:0005829">
    <property type="term" value="C:cytosol"/>
    <property type="evidence" value="ECO:0007669"/>
    <property type="project" value="TreeGrafter"/>
</dbReference>
<evidence type="ECO:0000256" key="16">
    <source>
        <dbReference type="RuleBase" id="RU000696"/>
    </source>
</evidence>
<dbReference type="GO" id="GO:0005524">
    <property type="term" value="F:ATP binding"/>
    <property type="evidence" value="ECO:0007669"/>
    <property type="project" value="UniProtKB-KW"/>
</dbReference>
<dbReference type="UniPathway" id="UPA00109">
    <property type="reaction ID" value="UER00185"/>
</dbReference>
<evidence type="ECO:0000256" key="10">
    <source>
        <dbReference type="ARBA" id="ARBA00022741"/>
    </source>
</evidence>
<keyword evidence="10" id="KW-0547">Nucleotide-binding</keyword>
<keyword evidence="8 15" id="KW-0808">Transferase</keyword>
<reference evidence="17 18" key="1">
    <citation type="submission" date="2018-03" db="EMBL/GenBank/DDBJ databases">
        <authorList>
            <person name="Fogelqvist J."/>
        </authorList>
    </citation>
    <scope>NUCLEOTIDE SEQUENCE [LARGE SCALE GENOMIC DNA]</scope>
</reference>
<comment type="similarity">
    <text evidence="4 15">Belongs to the phosphoglycerate kinase family.</text>
</comment>
<protein>
    <recommendedName>
        <fullName evidence="7 15">Phosphoglycerate kinase</fullName>
        <ecNumber evidence="6 15">2.7.2.3</ecNumber>
    </recommendedName>
</protein>
<accession>A0A3P3YHU8</accession>
<dbReference type="InterPro" id="IPR001576">
    <property type="entry name" value="Phosphoglycerate_kinase"/>
</dbReference>
<dbReference type="Pfam" id="PF00162">
    <property type="entry name" value="PGK"/>
    <property type="match status" value="1"/>
</dbReference>
<evidence type="ECO:0000256" key="8">
    <source>
        <dbReference type="ARBA" id="ARBA00022679"/>
    </source>
</evidence>
<evidence type="ECO:0000313" key="17">
    <source>
        <dbReference type="EMBL" id="SPQ99756.1"/>
    </source>
</evidence>
<dbReference type="EMBL" id="OVEO01000012">
    <property type="protein sequence ID" value="SPQ99756.1"/>
    <property type="molecule type" value="Genomic_DNA"/>
</dbReference>
<keyword evidence="11 15" id="KW-0418">Kinase</keyword>
<dbReference type="PRINTS" id="PR00477">
    <property type="entry name" value="PHGLYCKINASE"/>
</dbReference>
<dbReference type="FunFam" id="3.40.50.1260:FF:000019">
    <property type="entry name" value="Phosphoglycerate kinase 1"/>
    <property type="match status" value="1"/>
</dbReference>
<name>A0A3P3YHU8_PLABS</name>
<evidence type="ECO:0000256" key="9">
    <source>
        <dbReference type="ARBA" id="ARBA00022723"/>
    </source>
</evidence>
<dbReference type="FunFam" id="3.40.50.1260:FF:000003">
    <property type="entry name" value="Phosphoglycerate kinase"/>
    <property type="match status" value="1"/>
</dbReference>
<evidence type="ECO:0000256" key="13">
    <source>
        <dbReference type="ARBA" id="ARBA00022842"/>
    </source>
</evidence>
<gene>
    <name evidence="17" type="ORF">PLBR_LOCUS6971</name>
</gene>
<dbReference type="InterPro" id="IPR015911">
    <property type="entry name" value="Phosphoglycerate_kinase_CS"/>
</dbReference>
<dbReference type="PROSITE" id="PS00111">
    <property type="entry name" value="PGLYCERATE_KINASE"/>
    <property type="match status" value="1"/>
</dbReference>
<keyword evidence="9" id="KW-0479">Metal-binding</keyword>
<dbReference type="GO" id="GO:0006096">
    <property type="term" value="P:glycolytic process"/>
    <property type="evidence" value="ECO:0007669"/>
    <property type="project" value="UniProtKB-UniPathway"/>
</dbReference>
<dbReference type="HAMAP" id="MF_00145">
    <property type="entry name" value="Phosphoglyc_kinase"/>
    <property type="match status" value="1"/>
</dbReference>
<evidence type="ECO:0000256" key="1">
    <source>
        <dbReference type="ARBA" id="ARBA00000642"/>
    </source>
</evidence>
<evidence type="ECO:0000256" key="15">
    <source>
        <dbReference type="RuleBase" id="RU000532"/>
    </source>
</evidence>
<evidence type="ECO:0000313" key="18">
    <source>
        <dbReference type="Proteomes" id="UP000290189"/>
    </source>
</evidence>
<dbReference type="PANTHER" id="PTHR11406:SF0">
    <property type="entry name" value="PHOSPHOGLYCERATE KINASE"/>
    <property type="match status" value="1"/>
</dbReference>
<evidence type="ECO:0000256" key="2">
    <source>
        <dbReference type="ARBA" id="ARBA00001946"/>
    </source>
</evidence>
<dbReference type="Proteomes" id="UP000290189">
    <property type="component" value="Unassembled WGS sequence"/>
</dbReference>
<organism evidence="17 18">
    <name type="scientific">Plasmodiophora brassicae</name>
    <name type="common">Clubroot disease agent</name>
    <dbReference type="NCBI Taxonomy" id="37360"/>
    <lineage>
        <taxon>Eukaryota</taxon>
        <taxon>Sar</taxon>
        <taxon>Rhizaria</taxon>
        <taxon>Endomyxa</taxon>
        <taxon>Phytomyxea</taxon>
        <taxon>Plasmodiophorida</taxon>
        <taxon>Plasmodiophoridae</taxon>
        <taxon>Plasmodiophora</taxon>
    </lineage>
</organism>
<dbReference type="PANTHER" id="PTHR11406">
    <property type="entry name" value="PHOSPHOGLYCERATE KINASE"/>
    <property type="match status" value="1"/>
</dbReference>
<proteinExistence type="inferred from homology"/>
<dbReference type="GO" id="GO:0006094">
    <property type="term" value="P:gluconeogenesis"/>
    <property type="evidence" value="ECO:0007669"/>
    <property type="project" value="TreeGrafter"/>
</dbReference>
<comment type="catalytic activity">
    <reaction evidence="1 15">
        <text>(2R)-3-phosphoglycerate + ATP = (2R)-3-phospho-glyceroyl phosphate + ADP</text>
        <dbReference type="Rhea" id="RHEA:14801"/>
        <dbReference type="ChEBI" id="CHEBI:30616"/>
        <dbReference type="ChEBI" id="CHEBI:57604"/>
        <dbReference type="ChEBI" id="CHEBI:58272"/>
        <dbReference type="ChEBI" id="CHEBI:456216"/>
        <dbReference type="EC" id="2.7.2.3"/>
    </reaction>
</comment>
<dbReference type="InterPro" id="IPR015824">
    <property type="entry name" value="Phosphoglycerate_kinase_N"/>
</dbReference>
<evidence type="ECO:0000256" key="14">
    <source>
        <dbReference type="ARBA" id="ARBA00023152"/>
    </source>
</evidence>
<keyword evidence="13" id="KW-0460">Magnesium</keyword>
<dbReference type="EC" id="2.7.2.3" evidence="6 15"/>
<dbReference type="InterPro" id="IPR036043">
    <property type="entry name" value="Phosphoglycerate_kinase_sf"/>
</dbReference>
<dbReference type="GO" id="GO:0043531">
    <property type="term" value="F:ADP binding"/>
    <property type="evidence" value="ECO:0007669"/>
    <property type="project" value="TreeGrafter"/>
</dbReference>
<evidence type="ECO:0000256" key="3">
    <source>
        <dbReference type="ARBA" id="ARBA00004838"/>
    </source>
</evidence>
<dbReference type="GO" id="GO:0046872">
    <property type="term" value="F:metal ion binding"/>
    <property type="evidence" value="ECO:0007669"/>
    <property type="project" value="UniProtKB-KW"/>
</dbReference>
<evidence type="ECO:0000256" key="6">
    <source>
        <dbReference type="ARBA" id="ARBA00013061"/>
    </source>
</evidence>